<evidence type="ECO:0000256" key="8">
    <source>
        <dbReference type="HAMAP-Rule" id="MF_00917"/>
    </source>
</evidence>
<dbReference type="SFLD" id="SFLDS00029">
    <property type="entry name" value="Radical_SAM"/>
    <property type="match status" value="1"/>
</dbReference>
<dbReference type="InterPro" id="IPR058240">
    <property type="entry name" value="rSAM_sf"/>
</dbReference>
<keyword evidence="2 8" id="KW-0949">S-adenosyl-L-methionine</keyword>
<evidence type="ECO:0000313" key="11">
    <source>
        <dbReference type="Proteomes" id="UP001072952"/>
    </source>
</evidence>
<protein>
    <recommendedName>
        <fullName evidence="8">7-carboxy-7-deazaguanine synthase</fullName>
        <shortName evidence="8">CDG synthase</shortName>
        <ecNumber evidence="8">4.3.99.3</ecNumber>
    </recommendedName>
    <alternativeName>
        <fullName evidence="8">Queuosine biosynthesis protein QueE</fullName>
    </alternativeName>
</protein>
<accession>A0ABT4BKY5</accession>
<feature type="binding site" evidence="8">
    <location>
        <position position="81"/>
    </location>
    <ligand>
        <name>substrate</name>
    </ligand>
</feature>
<comment type="cofactor">
    <cofactor evidence="8">
        <name>[4Fe-4S] cluster</name>
        <dbReference type="ChEBI" id="CHEBI:49883"/>
    </cofactor>
    <text evidence="8">Binds 1 [4Fe-4S] cluster. The cluster is coordinated with 3 cysteines and an exchangeable S-adenosyl-L-methionine.</text>
</comment>
<dbReference type="SUPFAM" id="SSF102114">
    <property type="entry name" value="Radical SAM enzymes"/>
    <property type="match status" value="1"/>
</dbReference>
<comment type="pathway">
    <text evidence="8">Purine metabolism; 7-cyano-7-deazaguanine biosynthesis.</text>
</comment>
<proteinExistence type="inferred from homology"/>
<reference evidence="10" key="2">
    <citation type="submission" date="2022-08" db="EMBL/GenBank/DDBJ databases">
        <authorList>
            <person name="Magnan C."/>
        </authorList>
    </citation>
    <scope>NUCLEOTIDE SEQUENCE</scope>
    <source>
        <strain evidence="10">NSP012P</strain>
    </source>
</reference>
<dbReference type="HAMAP" id="MF_00917">
    <property type="entry name" value="QueE"/>
    <property type="match status" value="1"/>
</dbReference>
<evidence type="ECO:0000313" key="10">
    <source>
        <dbReference type="EMBL" id="MCY1583337.1"/>
    </source>
</evidence>
<comment type="catalytic activity">
    <reaction evidence="8">
        <text>6-carboxy-5,6,7,8-tetrahydropterin + H(+) = 7-carboxy-7-carbaguanine + NH4(+)</text>
        <dbReference type="Rhea" id="RHEA:27974"/>
        <dbReference type="ChEBI" id="CHEBI:15378"/>
        <dbReference type="ChEBI" id="CHEBI:28938"/>
        <dbReference type="ChEBI" id="CHEBI:61032"/>
        <dbReference type="ChEBI" id="CHEBI:61036"/>
        <dbReference type="EC" id="4.3.99.3"/>
    </reaction>
</comment>
<keyword evidence="11" id="KW-1185">Reference proteome</keyword>
<keyword evidence="6 8" id="KW-0411">Iron-sulfur</keyword>
<dbReference type="Pfam" id="PF04055">
    <property type="entry name" value="Radical_SAM"/>
    <property type="match status" value="1"/>
</dbReference>
<evidence type="ECO:0000256" key="7">
    <source>
        <dbReference type="ARBA" id="ARBA00023239"/>
    </source>
</evidence>
<feature type="binding site" evidence="8">
    <location>
        <position position="40"/>
    </location>
    <ligand>
        <name>[4Fe-4S] cluster</name>
        <dbReference type="ChEBI" id="CHEBI:49883"/>
        <note>4Fe-4S-S-AdoMet</note>
    </ligand>
</feature>
<dbReference type="InterPro" id="IPR007197">
    <property type="entry name" value="rSAM"/>
</dbReference>
<evidence type="ECO:0000256" key="6">
    <source>
        <dbReference type="ARBA" id="ARBA00023014"/>
    </source>
</evidence>
<comment type="similarity">
    <text evidence="8">Belongs to the radical SAM superfamily. 7-carboxy-7-deazaguanine synthase family.</text>
</comment>
<feature type="binding site" evidence="8">
    <location>
        <position position="37"/>
    </location>
    <ligand>
        <name>[4Fe-4S] cluster</name>
        <dbReference type="ChEBI" id="CHEBI:49883"/>
        <note>4Fe-4S-S-AdoMet</note>
    </ligand>
</feature>
<dbReference type="Proteomes" id="UP001072952">
    <property type="component" value="Unassembled WGS sequence"/>
</dbReference>
<dbReference type="InterPro" id="IPR013785">
    <property type="entry name" value="Aldolase_TIM"/>
</dbReference>
<evidence type="ECO:0000259" key="9">
    <source>
        <dbReference type="PROSITE" id="PS51918"/>
    </source>
</evidence>
<evidence type="ECO:0000256" key="5">
    <source>
        <dbReference type="ARBA" id="ARBA00023004"/>
    </source>
</evidence>
<feature type="binding site" evidence="8">
    <location>
        <position position="42"/>
    </location>
    <ligand>
        <name>Mg(2+)</name>
        <dbReference type="ChEBI" id="CHEBI:18420"/>
    </ligand>
</feature>
<feature type="binding site" evidence="8">
    <location>
        <position position="83"/>
    </location>
    <ligand>
        <name>S-adenosyl-L-methionine</name>
        <dbReference type="ChEBI" id="CHEBI:59789"/>
    </ligand>
</feature>
<sequence length="244" mass="27776">MAKIPFLEVFGPTIQGEGMVIGKKTMFLRTYGCDYGCAWCDTAYTWDGSEKHNVRRGTAEEVFELLKETAGDKSFGHVTVSGGNPALIGRAMQEFIDICHDNGVKVALETQGSLWKDWFTDIDDLTISPKPPSSTMKTNFKMLDNIIEKLEDANVNYSLKIVYFNEEDKQYAKDVFKRYRDLGYDIPYYLSVGNAEPYTDKDITRQLIDKLDELWQVVIDEPAFNDVQALPQLHTIVWGNMRGV</sequence>
<dbReference type="EC" id="4.3.99.3" evidence="8"/>
<comment type="cofactor">
    <cofactor evidence="8">
        <name>S-adenosyl-L-methionine</name>
        <dbReference type="ChEBI" id="CHEBI:59789"/>
    </cofactor>
    <text evidence="8">Binds 1 S-adenosyl-L-methionine per subunit.</text>
</comment>
<dbReference type="InterPro" id="IPR017742">
    <property type="entry name" value="Deazaguanine_synth"/>
</dbReference>
<name>A0ABT4BKY5_9STAP</name>
<feature type="binding site" evidence="8">
    <location>
        <begin position="128"/>
        <end position="130"/>
    </location>
    <ligand>
        <name>S-adenosyl-L-methionine</name>
        <dbReference type="ChEBI" id="CHEBI:59789"/>
    </ligand>
</feature>
<keyword evidence="5 8" id="KW-0408">Iron</keyword>
<dbReference type="NCBIfam" id="TIGR03365">
    <property type="entry name" value="Bsubt_queE"/>
    <property type="match status" value="1"/>
</dbReference>
<feature type="domain" description="Radical SAM core" evidence="9">
    <location>
        <begin position="20"/>
        <end position="240"/>
    </location>
</feature>
<comment type="cofactor">
    <cofactor evidence="8">
        <name>Mg(2+)</name>
        <dbReference type="ChEBI" id="CHEBI:18420"/>
    </cofactor>
</comment>
<feature type="binding site" evidence="8">
    <location>
        <begin position="39"/>
        <end position="41"/>
    </location>
    <ligand>
        <name>S-adenosyl-L-methionine</name>
        <dbReference type="ChEBI" id="CHEBI:59789"/>
    </ligand>
</feature>
<comment type="subunit">
    <text evidence="8">Homodimer.</text>
</comment>
<feature type="binding site" evidence="8">
    <location>
        <position position="33"/>
    </location>
    <ligand>
        <name>[4Fe-4S] cluster</name>
        <dbReference type="ChEBI" id="CHEBI:49883"/>
        <note>4Fe-4S-S-AdoMet</note>
    </ligand>
</feature>
<evidence type="ECO:0000256" key="4">
    <source>
        <dbReference type="ARBA" id="ARBA00022842"/>
    </source>
</evidence>
<keyword evidence="1 8" id="KW-0004">4Fe-4S</keyword>
<keyword evidence="7 8" id="KW-0456">Lyase</keyword>
<evidence type="ECO:0000256" key="3">
    <source>
        <dbReference type="ARBA" id="ARBA00022723"/>
    </source>
</evidence>
<keyword evidence="4 8" id="KW-0460">Magnesium</keyword>
<dbReference type="EMBL" id="JANSLD010000027">
    <property type="protein sequence ID" value="MCY1583337.1"/>
    <property type="molecule type" value="Genomic_DNA"/>
</dbReference>
<dbReference type="InterPro" id="IPR024924">
    <property type="entry name" value="7-CO-7-deazaguanine_synth-like"/>
</dbReference>
<comment type="caution">
    <text evidence="8">Lacks conserved residue(s) required for the propagation of feature annotation.</text>
</comment>
<comment type="function">
    <text evidence="8">Catalyzes the complex heterocyclic radical-mediated conversion of 6-carboxy-5,6,7,8-tetrahydropterin (CPH4) to 7-carboxy-7-deazaguanine (CDG), a step common to the biosynthetic pathways of all 7-deazapurine-containing compounds.</text>
</comment>
<dbReference type="PIRSF" id="PIRSF000370">
    <property type="entry name" value="QueE"/>
    <property type="match status" value="1"/>
</dbReference>
<keyword evidence="3 8" id="KW-0479">Metal-binding</keyword>
<dbReference type="PANTHER" id="PTHR42836">
    <property type="entry name" value="7-CARBOXY-7-DEAZAGUANINE SYNTHASE"/>
    <property type="match status" value="1"/>
</dbReference>
<dbReference type="PROSITE" id="PS51918">
    <property type="entry name" value="RADICAL_SAM"/>
    <property type="match status" value="1"/>
</dbReference>
<dbReference type="RefSeq" id="WP_268213458.1">
    <property type="nucleotide sequence ID" value="NZ_JANSKR010000004.1"/>
</dbReference>
<dbReference type="PANTHER" id="PTHR42836:SF1">
    <property type="entry name" value="7-CARBOXY-7-DEAZAGUANINE SYNTHASE"/>
    <property type="match status" value="1"/>
</dbReference>
<gene>
    <name evidence="8 10" type="primary">queE</name>
    <name evidence="10" type="ORF">NW133_07320</name>
</gene>
<evidence type="ECO:0000256" key="1">
    <source>
        <dbReference type="ARBA" id="ARBA00022485"/>
    </source>
</evidence>
<comment type="caution">
    <text evidence="10">The sequence shown here is derived from an EMBL/GenBank/DDBJ whole genome shotgun (WGS) entry which is preliminary data.</text>
</comment>
<organism evidence="10 11">
    <name type="scientific">Staphylococcus pettenkoferi</name>
    <dbReference type="NCBI Taxonomy" id="170573"/>
    <lineage>
        <taxon>Bacteria</taxon>
        <taxon>Bacillati</taxon>
        <taxon>Bacillota</taxon>
        <taxon>Bacilli</taxon>
        <taxon>Bacillales</taxon>
        <taxon>Staphylococcaceae</taxon>
        <taxon>Staphylococcus</taxon>
    </lineage>
</organism>
<keyword evidence="8" id="KW-0671">Queuosine biosynthesis</keyword>
<evidence type="ECO:0000256" key="2">
    <source>
        <dbReference type="ARBA" id="ARBA00022691"/>
    </source>
</evidence>
<feature type="binding site" evidence="8">
    <location>
        <position position="29"/>
    </location>
    <ligand>
        <name>substrate</name>
    </ligand>
</feature>
<feature type="binding site" evidence="8">
    <location>
        <begin position="14"/>
        <end position="16"/>
    </location>
    <ligand>
        <name>substrate</name>
    </ligand>
</feature>
<dbReference type="Gene3D" id="3.20.20.70">
    <property type="entry name" value="Aldolase class I"/>
    <property type="match status" value="1"/>
</dbReference>
<reference evidence="10" key="1">
    <citation type="journal article" date="2022" name="Int. J. Mol. Sci.">
        <title>Phenotypic and Genotypic Virulence Characterisation of Staphylococcus pettenkoferi Strains Isolated from Human Bloodstream and Diabetic Foot Infections.</title>
        <authorList>
            <person name="Magnan C."/>
            <person name="Ahmad-Mansour N."/>
            <person name="Pouget C."/>
            <person name="Morsli M."/>
            <person name="Huc-Brandt S."/>
            <person name="Pantel A."/>
            <person name="Dunyach-Remy C."/>
            <person name="Sotto A."/>
            <person name="Molle V."/>
            <person name="Lavigne J.-P."/>
        </authorList>
    </citation>
    <scope>NUCLEOTIDE SEQUENCE</scope>
    <source>
        <strain evidence="10">NSP012P</strain>
    </source>
</reference>
<dbReference type="GO" id="GO:0016829">
    <property type="term" value="F:lyase activity"/>
    <property type="evidence" value="ECO:0007669"/>
    <property type="project" value="UniProtKB-KW"/>
</dbReference>